<gene>
    <name evidence="2" type="ORF">GCM10023215_49230</name>
</gene>
<comment type="caution">
    <text evidence="2">The sequence shown here is derived from an EMBL/GenBank/DDBJ whole genome shotgun (WGS) entry which is preliminary data.</text>
</comment>
<dbReference type="Gene3D" id="3.40.50.1820">
    <property type="entry name" value="alpha/beta hydrolase"/>
    <property type="match status" value="1"/>
</dbReference>
<dbReference type="Proteomes" id="UP001500325">
    <property type="component" value="Unassembled WGS sequence"/>
</dbReference>
<protein>
    <submittedName>
        <fullName evidence="2">Alpha/beta fold hydrolase</fullName>
    </submittedName>
</protein>
<keyword evidence="3" id="KW-1185">Reference proteome</keyword>
<reference evidence="3" key="1">
    <citation type="journal article" date="2019" name="Int. J. Syst. Evol. Microbiol.">
        <title>The Global Catalogue of Microorganisms (GCM) 10K type strain sequencing project: providing services to taxonomists for standard genome sequencing and annotation.</title>
        <authorList>
            <consortium name="The Broad Institute Genomics Platform"/>
            <consortium name="The Broad Institute Genome Sequencing Center for Infectious Disease"/>
            <person name="Wu L."/>
            <person name="Ma J."/>
        </authorList>
    </citation>
    <scope>NUCLEOTIDE SEQUENCE [LARGE SCALE GENOMIC DNA]</scope>
    <source>
        <strain evidence="3">JCM 18055</strain>
    </source>
</reference>
<dbReference type="InterPro" id="IPR029058">
    <property type="entry name" value="AB_hydrolase_fold"/>
</dbReference>
<evidence type="ECO:0000259" key="1">
    <source>
        <dbReference type="Pfam" id="PF12697"/>
    </source>
</evidence>
<name>A0ABP8X9W7_9PSEU</name>
<dbReference type="Pfam" id="PF12697">
    <property type="entry name" value="Abhydrolase_6"/>
    <property type="match status" value="1"/>
</dbReference>
<dbReference type="RefSeq" id="WP_345383113.1">
    <property type="nucleotide sequence ID" value="NZ_BAABIC010000019.1"/>
</dbReference>
<dbReference type="PANTHER" id="PTHR43194:SF5">
    <property type="entry name" value="PIMELOYL-[ACYL-CARRIER PROTEIN] METHYL ESTER ESTERASE"/>
    <property type="match status" value="1"/>
</dbReference>
<dbReference type="InterPro" id="IPR000073">
    <property type="entry name" value="AB_hydrolase_1"/>
</dbReference>
<organism evidence="2 3">
    <name type="scientific">Pseudonocardia yuanmonensis</name>
    <dbReference type="NCBI Taxonomy" id="1095914"/>
    <lineage>
        <taxon>Bacteria</taxon>
        <taxon>Bacillati</taxon>
        <taxon>Actinomycetota</taxon>
        <taxon>Actinomycetes</taxon>
        <taxon>Pseudonocardiales</taxon>
        <taxon>Pseudonocardiaceae</taxon>
        <taxon>Pseudonocardia</taxon>
    </lineage>
</organism>
<accession>A0ABP8X9W7</accession>
<dbReference type="GO" id="GO:0016787">
    <property type="term" value="F:hydrolase activity"/>
    <property type="evidence" value="ECO:0007669"/>
    <property type="project" value="UniProtKB-KW"/>
</dbReference>
<dbReference type="PANTHER" id="PTHR43194">
    <property type="entry name" value="HYDROLASE ALPHA/BETA FOLD FAMILY"/>
    <property type="match status" value="1"/>
</dbReference>
<proteinExistence type="predicted"/>
<dbReference type="EMBL" id="BAABIC010000019">
    <property type="protein sequence ID" value="GAA4703810.1"/>
    <property type="molecule type" value="Genomic_DNA"/>
</dbReference>
<dbReference type="InterPro" id="IPR050228">
    <property type="entry name" value="Carboxylesterase_BioH"/>
</dbReference>
<evidence type="ECO:0000313" key="3">
    <source>
        <dbReference type="Proteomes" id="UP001500325"/>
    </source>
</evidence>
<keyword evidence="2" id="KW-0378">Hydrolase</keyword>
<dbReference type="SUPFAM" id="SSF53474">
    <property type="entry name" value="alpha/beta-Hydrolases"/>
    <property type="match status" value="1"/>
</dbReference>
<evidence type="ECO:0000313" key="2">
    <source>
        <dbReference type="EMBL" id="GAA4703810.1"/>
    </source>
</evidence>
<feature type="domain" description="AB hydrolase-1" evidence="1">
    <location>
        <begin position="11"/>
        <end position="257"/>
    </location>
</feature>
<sequence>MSIPAPGPIPVVFVHGLWLHATSWTPWVELFTERGYAPVAPGWPGEAPTAEACRADPDAVANRGIARVTDHFASLISDLPAKPIVIGHSFGGLIAEKLLGQGCARACVALSPAQFKGNLALPPAQLRTAFPVLSRPRLRTRSWIHSKDSWHAGFANGIGREESDALYDAYAVPSPMKPLFQAATANFVLHSEASVDVHRDRGPVLVVGAGKDRTVPEATSRAAYRILSRSPGVTEWAAFPDAGHSYVVDSTWRRTADLALDFLARHGLGPATPAAPAAPADPAPADPAPA</sequence>